<gene>
    <name evidence="1" type="ORF">EJF14_20424</name>
</gene>
<dbReference type="EMBL" id="CP038485">
    <property type="protein sequence ID" value="QFZ26519.1"/>
    <property type="molecule type" value="Genomic_DNA"/>
</dbReference>
<keyword evidence="2" id="KW-1185">Reference proteome</keyword>
<reference evidence="2" key="1">
    <citation type="journal article" date="2019" name="MBio">
        <title>Comparative genomics for the elucidation of multidrug resistance (MDR) in Candida lusitaniae.</title>
        <authorList>
            <person name="Kannan A."/>
            <person name="Asner S.A."/>
            <person name="Trachsel E."/>
            <person name="Kelly S."/>
            <person name="Parker J."/>
            <person name="Sanglard D."/>
        </authorList>
    </citation>
    <scope>NUCLEOTIDE SEQUENCE [LARGE SCALE GENOMIC DNA]</scope>
    <source>
        <strain evidence="2">P1</strain>
    </source>
</reference>
<sequence length="293" mass="33358">MSSPLYTTSSKLAKFTYFVDEILCNRIGNPIVLSFVAAVLAITLFVLSAIKASTHDLAFLSIDDYVQELWHNLVNIMFIIRFPSHSRNGLARKSNKAFEILLFLAQNAGIAMLMLPTNYSLLYTDCSKILKFFMLSQIIAPYVVLAMTVVEKLYSKEESEKAGSFRPDLKRISMLTETNNNLLPVFITHSFAFVNFTFQLADAPRIVLLYKLVCCCLKFTLIHRFILHVVVVFVNGENVKDYAELYRPVSLENQERTWKCFFREHETAIMAVCASVLIAQDMGIIAILKFFVS</sequence>
<evidence type="ECO:0000313" key="1">
    <source>
        <dbReference type="EMBL" id="QFZ26519.1"/>
    </source>
</evidence>
<name>A0ACD0WG33_CLALS</name>
<proteinExistence type="predicted"/>
<protein>
    <submittedName>
        <fullName evidence="1">Uncharacterized protein</fullName>
    </submittedName>
</protein>
<accession>A0ACD0WG33</accession>
<organism evidence="1 2">
    <name type="scientific">Clavispora lusitaniae</name>
    <name type="common">Candida lusitaniae</name>
    <dbReference type="NCBI Taxonomy" id="36911"/>
    <lineage>
        <taxon>Eukaryota</taxon>
        <taxon>Fungi</taxon>
        <taxon>Dikarya</taxon>
        <taxon>Ascomycota</taxon>
        <taxon>Saccharomycotina</taxon>
        <taxon>Pichiomycetes</taxon>
        <taxon>Metschnikowiaceae</taxon>
        <taxon>Clavispora</taxon>
    </lineage>
</organism>
<evidence type="ECO:0000313" key="2">
    <source>
        <dbReference type="Proteomes" id="UP000326582"/>
    </source>
</evidence>
<dbReference type="Proteomes" id="UP000326582">
    <property type="component" value="Chromosome 2"/>
</dbReference>